<comment type="cofactor">
    <cofactor evidence="9">
        <name>Mg(2+)</name>
        <dbReference type="ChEBI" id="CHEBI:18420"/>
    </cofactor>
</comment>
<dbReference type="EC" id="2.7.7.3" evidence="9"/>
<feature type="binding site" evidence="9">
    <location>
        <begin position="88"/>
        <end position="90"/>
    </location>
    <ligand>
        <name>ATP</name>
        <dbReference type="ChEBI" id="CHEBI:30616"/>
    </ligand>
</feature>
<evidence type="ECO:0000256" key="9">
    <source>
        <dbReference type="HAMAP-Rule" id="MF_00151"/>
    </source>
</evidence>
<accession>W4V8K9</accession>
<keyword evidence="6 9" id="KW-0460">Magnesium</keyword>
<name>W4V8K9_9FIRM</name>
<dbReference type="GO" id="GO:0005524">
    <property type="term" value="F:ATP binding"/>
    <property type="evidence" value="ECO:0007669"/>
    <property type="project" value="UniProtKB-KW"/>
</dbReference>
<evidence type="ECO:0000256" key="8">
    <source>
        <dbReference type="ARBA" id="ARBA00029346"/>
    </source>
</evidence>
<dbReference type="InterPro" id="IPR014729">
    <property type="entry name" value="Rossmann-like_a/b/a_fold"/>
</dbReference>
<sequence length="159" mass="17943">MSIYVYPGSFDPVTNGHMDIIQRAAKLCDKLVVAVLINSSKNPVFTLDERVELLKCAVKGIDNVEIESFSGLLIDFMKKKNSKVIIKGLRAVSDFEYELQMALLNKKLDSDIETLFMMTNINYSFLSSSSVRELARNNGNIDGLVPDCIKDRVLDKFRK</sequence>
<feature type="binding site" evidence="9">
    <location>
        <begin position="123"/>
        <end position="129"/>
    </location>
    <ligand>
        <name>ATP</name>
        <dbReference type="ChEBI" id="CHEBI:30616"/>
    </ligand>
</feature>
<dbReference type="CDD" id="cd02163">
    <property type="entry name" value="PPAT"/>
    <property type="match status" value="1"/>
</dbReference>
<evidence type="ECO:0000313" key="12">
    <source>
        <dbReference type="Proteomes" id="UP000019109"/>
    </source>
</evidence>
<feature type="binding site" evidence="9">
    <location>
        <position position="41"/>
    </location>
    <ligand>
        <name>substrate</name>
    </ligand>
</feature>
<keyword evidence="7 9" id="KW-0173">Coenzyme A biosynthesis</keyword>
<gene>
    <name evidence="9" type="primary">coaD</name>
    <name evidence="11" type="ORF">JCM21531_2669</name>
</gene>
<dbReference type="EMBL" id="BAVR01000031">
    <property type="protein sequence ID" value="GAE89168.1"/>
    <property type="molecule type" value="Genomic_DNA"/>
</dbReference>
<dbReference type="STRING" id="1294263.JCM21531_2669"/>
<dbReference type="UniPathway" id="UPA00241">
    <property type="reaction ID" value="UER00355"/>
</dbReference>
<dbReference type="InterPro" id="IPR004821">
    <property type="entry name" value="Cyt_trans-like"/>
</dbReference>
<dbReference type="AlphaFoldDB" id="W4V8K9"/>
<comment type="subcellular location">
    <subcellularLocation>
        <location evidence="9">Cytoplasm</location>
    </subcellularLocation>
</comment>
<evidence type="ECO:0000256" key="5">
    <source>
        <dbReference type="ARBA" id="ARBA00022840"/>
    </source>
</evidence>
<evidence type="ECO:0000256" key="4">
    <source>
        <dbReference type="ARBA" id="ARBA00022741"/>
    </source>
</evidence>
<dbReference type="PRINTS" id="PR01020">
    <property type="entry name" value="LPSBIOSNTHSS"/>
</dbReference>
<comment type="catalytic activity">
    <reaction evidence="8 9">
        <text>(R)-4'-phosphopantetheine + ATP + H(+) = 3'-dephospho-CoA + diphosphate</text>
        <dbReference type="Rhea" id="RHEA:19801"/>
        <dbReference type="ChEBI" id="CHEBI:15378"/>
        <dbReference type="ChEBI" id="CHEBI:30616"/>
        <dbReference type="ChEBI" id="CHEBI:33019"/>
        <dbReference type="ChEBI" id="CHEBI:57328"/>
        <dbReference type="ChEBI" id="CHEBI:61723"/>
        <dbReference type="EC" id="2.7.7.3"/>
    </reaction>
</comment>
<dbReference type="Proteomes" id="UP000019109">
    <property type="component" value="Unassembled WGS sequence"/>
</dbReference>
<comment type="pathway">
    <text evidence="9">Cofactor biosynthesis; coenzyme A biosynthesis; CoA from (R)-pantothenate: step 4/5.</text>
</comment>
<feature type="binding site" evidence="9">
    <location>
        <position position="73"/>
    </location>
    <ligand>
        <name>substrate</name>
    </ligand>
</feature>
<reference evidence="11" key="1">
    <citation type="journal article" date="2014" name="Genome Announc.">
        <title>Draft Genome Sequence of Clostridium straminisolvens Strain JCM 21531T, Isolated from a Cellulose-Degrading Bacterial Community.</title>
        <authorList>
            <person name="Yuki M."/>
            <person name="Oshima K."/>
            <person name="Suda W."/>
            <person name="Sakamoto M."/>
            <person name="Kitamura K."/>
            <person name="Iida T."/>
            <person name="Hattori M."/>
            <person name="Ohkuma M."/>
        </authorList>
    </citation>
    <scope>NUCLEOTIDE SEQUENCE [LARGE SCALE GENOMIC DNA]</scope>
    <source>
        <strain evidence="11">JCM 21531</strain>
    </source>
</reference>
<dbReference type="PANTHER" id="PTHR21342">
    <property type="entry name" value="PHOSPHOPANTETHEINE ADENYLYLTRANSFERASE"/>
    <property type="match status" value="1"/>
</dbReference>
<keyword evidence="1 9" id="KW-0963">Cytoplasm</keyword>
<dbReference type="GO" id="GO:0005737">
    <property type="term" value="C:cytoplasm"/>
    <property type="evidence" value="ECO:0007669"/>
    <property type="project" value="UniProtKB-SubCell"/>
</dbReference>
<keyword evidence="3 9" id="KW-0548">Nucleotidyltransferase</keyword>
<comment type="caution">
    <text evidence="11">The sequence shown here is derived from an EMBL/GenBank/DDBJ whole genome shotgun (WGS) entry which is preliminary data.</text>
</comment>
<dbReference type="NCBIfam" id="TIGR00125">
    <property type="entry name" value="cyt_tran_rel"/>
    <property type="match status" value="1"/>
</dbReference>
<feature type="domain" description="Cytidyltransferase-like" evidence="10">
    <location>
        <begin position="5"/>
        <end position="133"/>
    </location>
</feature>
<proteinExistence type="inferred from homology"/>
<comment type="function">
    <text evidence="9">Reversibly transfers an adenylyl group from ATP to 4'-phosphopantetheine, yielding dephospho-CoA (dPCoA) and pyrophosphate.</text>
</comment>
<feature type="binding site" evidence="9">
    <location>
        <position position="87"/>
    </location>
    <ligand>
        <name>substrate</name>
    </ligand>
</feature>
<protein>
    <recommendedName>
        <fullName evidence="9">Phosphopantetheine adenylyltransferase</fullName>
        <ecNumber evidence="9">2.7.7.3</ecNumber>
    </recommendedName>
    <alternativeName>
        <fullName evidence="9">Dephospho-CoA pyrophosphorylase</fullName>
    </alternativeName>
    <alternativeName>
        <fullName evidence="9">Pantetheine-phosphate adenylyltransferase</fullName>
        <shortName evidence="9">PPAT</shortName>
    </alternativeName>
</protein>
<keyword evidence="4 9" id="KW-0547">Nucleotide-binding</keyword>
<dbReference type="Gene3D" id="3.40.50.620">
    <property type="entry name" value="HUPs"/>
    <property type="match status" value="1"/>
</dbReference>
<evidence type="ECO:0000256" key="6">
    <source>
        <dbReference type="ARBA" id="ARBA00022842"/>
    </source>
</evidence>
<comment type="similarity">
    <text evidence="9">Belongs to the bacterial CoaD family.</text>
</comment>
<keyword evidence="12" id="KW-1185">Reference proteome</keyword>
<dbReference type="RefSeq" id="WP_038289309.1">
    <property type="nucleotide sequence ID" value="NZ_BAVR01000031.1"/>
</dbReference>
<feature type="site" description="Transition state stabilizer" evidence="9">
    <location>
        <position position="17"/>
    </location>
</feature>
<dbReference type="SUPFAM" id="SSF52374">
    <property type="entry name" value="Nucleotidylyl transferase"/>
    <property type="match status" value="1"/>
</dbReference>
<evidence type="ECO:0000256" key="7">
    <source>
        <dbReference type="ARBA" id="ARBA00022993"/>
    </source>
</evidence>
<dbReference type="GO" id="GO:0004595">
    <property type="term" value="F:pantetheine-phosphate adenylyltransferase activity"/>
    <property type="evidence" value="ECO:0007669"/>
    <property type="project" value="UniProtKB-UniRule"/>
</dbReference>
<evidence type="ECO:0000256" key="2">
    <source>
        <dbReference type="ARBA" id="ARBA00022679"/>
    </source>
</evidence>
<feature type="binding site" evidence="9">
    <location>
        <position position="17"/>
    </location>
    <ligand>
        <name>ATP</name>
        <dbReference type="ChEBI" id="CHEBI:30616"/>
    </ligand>
</feature>
<keyword evidence="5 9" id="KW-0067">ATP-binding</keyword>
<comment type="subunit">
    <text evidence="9">Homohexamer.</text>
</comment>
<feature type="binding site" evidence="9">
    <location>
        <position position="98"/>
    </location>
    <ligand>
        <name>ATP</name>
        <dbReference type="ChEBI" id="CHEBI:30616"/>
    </ligand>
</feature>
<dbReference type="NCBIfam" id="TIGR01510">
    <property type="entry name" value="coaD_prev_kdtB"/>
    <property type="match status" value="1"/>
</dbReference>
<dbReference type="InterPro" id="IPR001980">
    <property type="entry name" value="PPAT"/>
</dbReference>
<dbReference type="HAMAP" id="MF_00151">
    <property type="entry name" value="PPAT_bact"/>
    <property type="match status" value="1"/>
</dbReference>
<organism evidence="11 12">
    <name type="scientific">Acetivibrio straminisolvens JCM 21531</name>
    <dbReference type="NCBI Taxonomy" id="1294263"/>
    <lineage>
        <taxon>Bacteria</taxon>
        <taxon>Bacillati</taxon>
        <taxon>Bacillota</taxon>
        <taxon>Clostridia</taxon>
        <taxon>Eubacteriales</taxon>
        <taxon>Oscillospiraceae</taxon>
        <taxon>Acetivibrio</taxon>
    </lineage>
</organism>
<evidence type="ECO:0000313" key="11">
    <source>
        <dbReference type="EMBL" id="GAE89168.1"/>
    </source>
</evidence>
<keyword evidence="2 9" id="KW-0808">Transferase</keyword>
<dbReference type="GO" id="GO:0015937">
    <property type="term" value="P:coenzyme A biosynthetic process"/>
    <property type="evidence" value="ECO:0007669"/>
    <property type="project" value="UniProtKB-UniRule"/>
</dbReference>
<dbReference type="OrthoDB" id="9806661at2"/>
<feature type="binding site" evidence="9">
    <location>
        <begin position="9"/>
        <end position="10"/>
    </location>
    <ligand>
        <name>ATP</name>
        <dbReference type="ChEBI" id="CHEBI:30616"/>
    </ligand>
</feature>
<evidence type="ECO:0000256" key="1">
    <source>
        <dbReference type="ARBA" id="ARBA00022490"/>
    </source>
</evidence>
<dbReference type="PANTHER" id="PTHR21342:SF1">
    <property type="entry name" value="PHOSPHOPANTETHEINE ADENYLYLTRANSFERASE"/>
    <property type="match status" value="1"/>
</dbReference>
<evidence type="ECO:0000259" key="10">
    <source>
        <dbReference type="Pfam" id="PF01467"/>
    </source>
</evidence>
<evidence type="ECO:0000256" key="3">
    <source>
        <dbReference type="ARBA" id="ARBA00022695"/>
    </source>
</evidence>
<dbReference type="Pfam" id="PF01467">
    <property type="entry name" value="CTP_transf_like"/>
    <property type="match status" value="1"/>
</dbReference>
<feature type="binding site" evidence="9">
    <location>
        <position position="9"/>
    </location>
    <ligand>
        <name>substrate</name>
    </ligand>
</feature>